<dbReference type="AlphaFoldDB" id="A0A9D0ZFI3"/>
<gene>
    <name evidence="1" type="ORF">IAD32_00010</name>
</gene>
<evidence type="ECO:0000313" key="1">
    <source>
        <dbReference type="EMBL" id="HIQ79653.1"/>
    </source>
</evidence>
<dbReference type="EMBL" id="DVFW01000001">
    <property type="protein sequence ID" value="HIQ79653.1"/>
    <property type="molecule type" value="Genomic_DNA"/>
</dbReference>
<proteinExistence type="predicted"/>
<dbReference type="InterPro" id="IPR011010">
    <property type="entry name" value="DNA_brk_join_enz"/>
</dbReference>
<reference evidence="1" key="1">
    <citation type="submission" date="2020-10" db="EMBL/GenBank/DDBJ databases">
        <authorList>
            <person name="Gilroy R."/>
        </authorList>
    </citation>
    <scope>NUCLEOTIDE SEQUENCE</scope>
    <source>
        <strain evidence="1">ChiSjej1B19-3389</strain>
    </source>
</reference>
<accession>A0A9D0ZFI3</accession>
<organism evidence="1 2">
    <name type="scientific">Candidatus Scatavimonas merdigallinarum</name>
    <dbReference type="NCBI Taxonomy" id="2840914"/>
    <lineage>
        <taxon>Bacteria</taxon>
        <taxon>Bacillati</taxon>
        <taxon>Bacillota</taxon>
        <taxon>Clostridia</taxon>
        <taxon>Eubacteriales</taxon>
        <taxon>Oscillospiraceae</taxon>
        <taxon>Oscillospiraceae incertae sedis</taxon>
        <taxon>Candidatus Scatavimonas</taxon>
    </lineage>
</organism>
<dbReference type="Proteomes" id="UP000886787">
    <property type="component" value="Unassembled WGS sequence"/>
</dbReference>
<dbReference type="SUPFAM" id="SSF56349">
    <property type="entry name" value="DNA breaking-rejoining enzymes"/>
    <property type="match status" value="1"/>
</dbReference>
<evidence type="ECO:0000313" key="2">
    <source>
        <dbReference type="Proteomes" id="UP000886787"/>
    </source>
</evidence>
<protein>
    <submittedName>
        <fullName evidence="1">Uncharacterized protein</fullName>
    </submittedName>
</protein>
<sequence length="309" mass="36553">MTYQAFIKDCFQEDNSFAVKEKYLQDFACFVPDTENAASVKCLTKEDFIRFFREQRGGFSCAAFRKNRRLLENLFLLFCQYGIAEKSQVEQVRSVVYSDIASAYDNIYKFYFKDLEELDTFLYTLRFDIDPLGTADLLDFRALLYLLWYGVDTKDLIHIKKEDLHPDDCSVFLHRTNRFIYFDKEPFALLCRHAQAEGKVDKMGKRYNYITSDYLMRSKFNVQLTANALAQQITWINHFAKKYHKVLQINKIRINGKFVRIYTQKKAILQQRPTANAEAEAIKAVNGDNGYSLREFKKMYLMWEGFFYS</sequence>
<dbReference type="GO" id="GO:0003677">
    <property type="term" value="F:DNA binding"/>
    <property type="evidence" value="ECO:0007669"/>
    <property type="project" value="InterPro"/>
</dbReference>
<comment type="caution">
    <text evidence="1">The sequence shown here is derived from an EMBL/GenBank/DDBJ whole genome shotgun (WGS) entry which is preliminary data.</text>
</comment>
<reference evidence="1" key="2">
    <citation type="journal article" date="2021" name="PeerJ">
        <title>Extensive microbial diversity within the chicken gut microbiome revealed by metagenomics and culture.</title>
        <authorList>
            <person name="Gilroy R."/>
            <person name="Ravi A."/>
            <person name="Getino M."/>
            <person name="Pursley I."/>
            <person name="Horton D.L."/>
            <person name="Alikhan N.F."/>
            <person name="Baker D."/>
            <person name="Gharbi K."/>
            <person name="Hall N."/>
            <person name="Watson M."/>
            <person name="Adriaenssens E.M."/>
            <person name="Foster-Nyarko E."/>
            <person name="Jarju S."/>
            <person name="Secka A."/>
            <person name="Antonio M."/>
            <person name="Oren A."/>
            <person name="Chaudhuri R.R."/>
            <person name="La Ragione R."/>
            <person name="Hildebrand F."/>
            <person name="Pallen M.J."/>
        </authorList>
    </citation>
    <scope>NUCLEOTIDE SEQUENCE</scope>
    <source>
        <strain evidence="1">ChiSjej1B19-3389</strain>
    </source>
</reference>
<name>A0A9D0ZFI3_9FIRM</name>